<accession>A0A174Z3N8</accession>
<dbReference type="Proteomes" id="UP000095662">
    <property type="component" value="Unassembled WGS sequence"/>
</dbReference>
<dbReference type="STRING" id="39492.ERS852540_00007"/>
<evidence type="ECO:0000313" key="1">
    <source>
        <dbReference type="EMBL" id="CUQ80517.1"/>
    </source>
</evidence>
<organism evidence="1 2">
    <name type="scientific">[Eubacterium] siraeum</name>
    <dbReference type="NCBI Taxonomy" id="39492"/>
    <lineage>
        <taxon>Bacteria</taxon>
        <taxon>Bacillati</taxon>
        <taxon>Bacillota</taxon>
        <taxon>Clostridia</taxon>
        <taxon>Eubacteriales</taxon>
        <taxon>Oscillospiraceae</taxon>
        <taxon>Oscillospiraceae incertae sedis</taxon>
    </lineage>
</organism>
<sequence>MKGNTNVRIPRELIEKAKSDLIKAINSGEDDWDEETRKDWEEKMNS</sequence>
<proteinExistence type="predicted"/>
<protein>
    <submittedName>
        <fullName evidence="1">Uncharacterized protein</fullName>
    </submittedName>
</protein>
<dbReference type="EMBL" id="CZBY01000001">
    <property type="protein sequence ID" value="CUQ80517.1"/>
    <property type="molecule type" value="Genomic_DNA"/>
</dbReference>
<name>A0A174Z3N8_9FIRM</name>
<gene>
    <name evidence="1" type="ORF">ERS852540_00007</name>
</gene>
<reference evidence="1 2" key="1">
    <citation type="submission" date="2015-09" db="EMBL/GenBank/DDBJ databases">
        <authorList>
            <consortium name="Pathogen Informatics"/>
        </authorList>
    </citation>
    <scope>NUCLEOTIDE SEQUENCE [LARGE SCALE GENOMIC DNA]</scope>
    <source>
        <strain evidence="1 2">2789STDY5834928</strain>
    </source>
</reference>
<dbReference type="AlphaFoldDB" id="A0A174Z3N8"/>
<evidence type="ECO:0000313" key="2">
    <source>
        <dbReference type="Proteomes" id="UP000095662"/>
    </source>
</evidence>